<sequence>METNHKDSPGLSGAARRRVGSQEQQLVTPSPGGK</sequence>
<comment type="caution">
    <text evidence="2">The sequence shown here is derived from an EMBL/GenBank/DDBJ whole genome shotgun (WGS) entry which is preliminary data.</text>
</comment>
<feature type="region of interest" description="Disordered" evidence="1">
    <location>
        <begin position="1"/>
        <end position="34"/>
    </location>
</feature>
<gene>
    <name evidence="2" type="ORF">EYF80_068249</name>
</gene>
<keyword evidence="3" id="KW-1185">Reference proteome</keyword>
<organism evidence="2 3">
    <name type="scientific">Liparis tanakae</name>
    <name type="common">Tanaka's snailfish</name>
    <dbReference type="NCBI Taxonomy" id="230148"/>
    <lineage>
        <taxon>Eukaryota</taxon>
        <taxon>Metazoa</taxon>
        <taxon>Chordata</taxon>
        <taxon>Craniata</taxon>
        <taxon>Vertebrata</taxon>
        <taxon>Euteleostomi</taxon>
        <taxon>Actinopterygii</taxon>
        <taxon>Neopterygii</taxon>
        <taxon>Teleostei</taxon>
        <taxon>Neoteleostei</taxon>
        <taxon>Acanthomorphata</taxon>
        <taxon>Eupercaria</taxon>
        <taxon>Perciformes</taxon>
        <taxon>Cottioidei</taxon>
        <taxon>Cottales</taxon>
        <taxon>Liparidae</taxon>
        <taxon>Liparis</taxon>
    </lineage>
</organism>
<dbReference type="AlphaFoldDB" id="A0A4Z2DYX1"/>
<dbReference type="Proteomes" id="UP000314294">
    <property type="component" value="Unassembled WGS sequence"/>
</dbReference>
<evidence type="ECO:0000256" key="1">
    <source>
        <dbReference type="SAM" id="MobiDB-lite"/>
    </source>
</evidence>
<dbReference type="EMBL" id="SRLO01026726">
    <property type="protein sequence ID" value="TNN21639.1"/>
    <property type="molecule type" value="Genomic_DNA"/>
</dbReference>
<reference evidence="2 3" key="1">
    <citation type="submission" date="2019-03" db="EMBL/GenBank/DDBJ databases">
        <title>First draft genome of Liparis tanakae, snailfish: a comprehensive survey of snailfish specific genes.</title>
        <authorList>
            <person name="Kim W."/>
            <person name="Song I."/>
            <person name="Jeong J.-H."/>
            <person name="Kim D."/>
            <person name="Kim S."/>
            <person name="Ryu S."/>
            <person name="Song J.Y."/>
            <person name="Lee S.K."/>
        </authorList>
    </citation>
    <scope>NUCLEOTIDE SEQUENCE [LARGE SCALE GENOMIC DNA]</scope>
    <source>
        <tissue evidence="2">Muscle</tissue>
    </source>
</reference>
<evidence type="ECO:0000313" key="2">
    <source>
        <dbReference type="EMBL" id="TNN21639.1"/>
    </source>
</evidence>
<protein>
    <submittedName>
        <fullName evidence="2">Uncharacterized protein</fullName>
    </submittedName>
</protein>
<evidence type="ECO:0000313" key="3">
    <source>
        <dbReference type="Proteomes" id="UP000314294"/>
    </source>
</evidence>
<accession>A0A4Z2DYX1</accession>
<name>A0A4Z2DYX1_9TELE</name>
<proteinExistence type="predicted"/>